<dbReference type="GO" id="GO:0071897">
    <property type="term" value="P:DNA biosynthetic process"/>
    <property type="evidence" value="ECO:0007669"/>
    <property type="project" value="UniProtKB-ARBA"/>
</dbReference>
<dbReference type="PANTHER" id="PTHR47331:SF1">
    <property type="entry name" value="GAG-LIKE PROTEIN"/>
    <property type="match status" value="1"/>
</dbReference>
<dbReference type="PANTHER" id="PTHR47331">
    <property type="entry name" value="PHD-TYPE DOMAIN-CONTAINING PROTEIN"/>
    <property type="match status" value="1"/>
</dbReference>
<dbReference type="InterPro" id="IPR021109">
    <property type="entry name" value="Peptidase_aspartic_dom_sf"/>
</dbReference>
<reference evidence="2" key="1">
    <citation type="submission" date="2025-08" db="UniProtKB">
        <authorList>
            <consortium name="RefSeq"/>
        </authorList>
    </citation>
    <scope>IDENTIFICATION</scope>
    <source>
        <tissue evidence="2">Whole body</tissue>
    </source>
</reference>
<dbReference type="OrthoDB" id="5920040at2759"/>
<sequence>MKAQVRIADRFGAFHTVRALVDQGSEASFASESLAQRLRLQRVATKVRVFGIGGEQTGVARGALNIEILPATGSSRISIHALILPRLTAYAGATEVGAKTWAHLTGLTLADSEYTSNEPIELLLGAEVFSNILQEGVRRGGPREPVAQETSLGWLISGIADTAAQTVRATVHHCASNDKLTKMVRLFWEQEELPRAAAPLTPDEQACEDLFLNAHSRSSDGRYTMRLPLRSSLPDLSGTRHNAVRSLFRMEARFQRDVDLQQQYVQFIREYESLQHMTSVANHQDAPRRVCYVPHHGVLKAASTTTKLRVVFNGSSSLPSGESLNDHLLVGLNLLPALADILLRWRWHLYVFVTDIVKMYRQIVVHPDCDLQRIVWRYDPQMTIVEFILLTVTYGLACAPFLAIRTLKQLAKDERARYLIGAETLEDDTFVDDVTSGASTLTKALKKRDELISICKAGGFPLKKWAANDAALLKGIQPEDRLQDAQRPWHVQDSQSLLGVLWNPSRDDFSFSIKAKEMTQVTKRTVLSLTVQLFDPLGWLAPVVIRAKLFIQTAWMQGLDWDTPMLAEDADRWRDFHKELPVLENVRIPRWMKHGPPGSLLELHGFADASKRAYAAVLYLRAETENGIVTTLVCAKTKVAPLKKISLARLELCAADLLTRLTEHTLTVFQFTIPAHLWSDSEVVLAWIRSHPALWKTFVANRVTSI</sequence>
<evidence type="ECO:0000313" key="2">
    <source>
        <dbReference type="RefSeq" id="XP_024892483.1"/>
    </source>
</evidence>
<evidence type="ECO:0000313" key="1">
    <source>
        <dbReference type="Proteomes" id="UP000504618"/>
    </source>
</evidence>
<dbReference type="Pfam" id="PF05380">
    <property type="entry name" value="Peptidase_A17"/>
    <property type="match status" value="1"/>
</dbReference>
<dbReference type="GeneID" id="112467847"/>
<dbReference type="SUPFAM" id="SSF56672">
    <property type="entry name" value="DNA/RNA polymerases"/>
    <property type="match status" value="1"/>
</dbReference>
<dbReference type="RefSeq" id="XP_024892483.1">
    <property type="nucleotide sequence ID" value="XM_025036715.1"/>
</dbReference>
<dbReference type="Gene3D" id="2.40.70.10">
    <property type="entry name" value="Acid Proteases"/>
    <property type="match status" value="1"/>
</dbReference>
<name>A0A6J1RDZ6_9HYME</name>
<keyword evidence="1" id="KW-1185">Reference proteome</keyword>
<organism evidence="1 2">
    <name type="scientific">Temnothorax curvispinosus</name>
    <dbReference type="NCBI Taxonomy" id="300111"/>
    <lineage>
        <taxon>Eukaryota</taxon>
        <taxon>Metazoa</taxon>
        <taxon>Ecdysozoa</taxon>
        <taxon>Arthropoda</taxon>
        <taxon>Hexapoda</taxon>
        <taxon>Insecta</taxon>
        <taxon>Pterygota</taxon>
        <taxon>Neoptera</taxon>
        <taxon>Endopterygota</taxon>
        <taxon>Hymenoptera</taxon>
        <taxon>Apocrita</taxon>
        <taxon>Aculeata</taxon>
        <taxon>Formicoidea</taxon>
        <taxon>Formicidae</taxon>
        <taxon>Myrmicinae</taxon>
        <taxon>Temnothorax</taxon>
    </lineage>
</organism>
<dbReference type="CDD" id="cd00303">
    <property type="entry name" value="retropepsin_like"/>
    <property type="match status" value="1"/>
</dbReference>
<dbReference type="AlphaFoldDB" id="A0A6J1RDZ6"/>
<dbReference type="InterPro" id="IPR008042">
    <property type="entry name" value="Retrotrans_Pao"/>
</dbReference>
<protein>
    <submittedName>
        <fullName evidence="2">Uncharacterized protein LOC112467847</fullName>
    </submittedName>
</protein>
<proteinExistence type="predicted"/>
<gene>
    <name evidence="2" type="primary">LOC112467847</name>
</gene>
<accession>A0A6J1RDZ6</accession>
<dbReference type="InterPro" id="IPR043502">
    <property type="entry name" value="DNA/RNA_pol_sf"/>
</dbReference>
<dbReference type="Proteomes" id="UP000504618">
    <property type="component" value="Unplaced"/>
</dbReference>